<evidence type="ECO:0000313" key="2">
    <source>
        <dbReference type="Proteomes" id="UP000190888"/>
    </source>
</evidence>
<dbReference type="EMBL" id="FUWH01000001">
    <property type="protein sequence ID" value="SJZ32072.1"/>
    <property type="molecule type" value="Genomic_DNA"/>
</dbReference>
<gene>
    <name evidence="1" type="ORF">SAMN04488132_10136</name>
</gene>
<dbReference type="OrthoDB" id="1495886at2"/>
<keyword evidence="2" id="KW-1185">Reference proteome</keyword>
<reference evidence="1 2" key="1">
    <citation type="submission" date="2017-02" db="EMBL/GenBank/DDBJ databases">
        <authorList>
            <person name="Peterson S.W."/>
        </authorList>
    </citation>
    <scope>NUCLEOTIDE SEQUENCE [LARGE SCALE GENOMIC DNA]</scope>
    <source>
        <strain evidence="1 2">DSM 22335</strain>
    </source>
</reference>
<evidence type="ECO:0000313" key="1">
    <source>
        <dbReference type="EMBL" id="SJZ32072.1"/>
    </source>
</evidence>
<proteinExistence type="predicted"/>
<dbReference type="RefSeq" id="WP_078829405.1">
    <property type="nucleotide sequence ID" value="NZ_FUWH01000001.1"/>
</dbReference>
<name>A0A1T4JPC2_9BACT</name>
<dbReference type="STRING" id="413434.SAMN04488132_10136"/>
<accession>A0A1T4JPC2</accession>
<protein>
    <submittedName>
        <fullName evidence="1">Uncharacterized protein</fullName>
    </submittedName>
</protein>
<sequence length="226" mass="26311">MEWIKLILPLLGVLFGWGLAESGKIFTDKKQDRRKLKKLLFLLLEIRNYLVNEYSIDKEIDIFLNQLSKKVKEKTGQEIDDAMGQIKPLILPVISKLKNEDSNVDFLEKSIDDVISELAEVIPLFAYELNGQHRIKERLKNADQYFTEFESYISQVPFDLKGWIQPKLTSELLTTLNENIIVIAGRIDRKTKKEVKALIDKTNDTSNPRLNAFLEEYILKEMEHIN</sequence>
<organism evidence="1 2">
    <name type="scientific">Sediminibacterium ginsengisoli</name>
    <dbReference type="NCBI Taxonomy" id="413434"/>
    <lineage>
        <taxon>Bacteria</taxon>
        <taxon>Pseudomonadati</taxon>
        <taxon>Bacteroidota</taxon>
        <taxon>Chitinophagia</taxon>
        <taxon>Chitinophagales</taxon>
        <taxon>Chitinophagaceae</taxon>
        <taxon>Sediminibacterium</taxon>
    </lineage>
</organism>
<dbReference type="Proteomes" id="UP000190888">
    <property type="component" value="Unassembled WGS sequence"/>
</dbReference>
<dbReference type="AlphaFoldDB" id="A0A1T4JPC2"/>